<keyword evidence="6 15" id="KW-0686">Riboflavin biosynthesis</keyword>
<evidence type="ECO:0000256" key="16">
    <source>
        <dbReference type="PIRSR" id="PIRSR006769-1"/>
    </source>
</evidence>
<dbReference type="NCBIfam" id="TIGR00227">
    <property type="entry name" value="ribD_Cterm"/>
    <property type="match status" value="1"/>
</dbReference>
<keyword evidence="10 15" id="KW-0521">NADP</keyword>
<feature type="binding site" evidence="17">
    <location>
        <position position="290"/>
    </location>
    <ligand>
        <name>substrate</name>
    </ligand>
</feature>
<keyword evidence="8 15" id="KW-0378">Hydrolase</keyword>
<dbReference type="InterPro" id="IPR002734">
    <property type="entry name" value="RibDG_C"/>
</dbReference>
<feature type="binding site" evidence="17">
    <location>
        <position position="169"/>
    </location>
    <ligand>
        <name>NADP(+)</name>
        <dbReference type="ChEBI" id="CHEBI:58349"/>
    </ligand>
</feature>
<accession>A0A1H9PE10</accession>
<dbReference type="AlphaFoldDB" id="A0A1H9PE10"/>
<dbReference type="InterPro" id="IPR016192">
    <property type="entry name" value="APOBEC/CMP_deaminase_Zn-bd"/>
</dbReference>
<dbReference type="UniPathway" id="UPA00275">
    <property type="reaction ID" value="UER00401"/>
</dbReference>
<proteinExistence type="inferred from homology"/>
<gene>
    <name evidence="20" type="ORF">SAMN05518684_101267</name>
</gene>
<dbReference type="EC" id="3.5.4.26" evidence="15"/>
<dbReference type="Proteomes" id="UP000198571">
    <property type="component" value="Unassembled WGS sequence"/>
</dbReference>
<dbReference type="GO" id="GO:0008703">
    <property type="term" value="F:5-amino-6-(5-phosphoribosylamino)uracil reductase activity"/>
    <property type="evidence" value="ECO:0007669"/>
    <property type="project" value="UniProtKB-EC"/>
</dbReference>
<feature type="active site" description="Proton donor" evidence="16">
    <location>
        <position position="51"/>
    </location>
</feature>
<evidence type="ECO:0000256" key="10">
    <source>
        <dbReference type="ARBA" id="ARBA00022857"/>
    </source>
</evidence>
<dbReference type="InterPro" id="IPR004794">
    <property type="entry name" value="Eubact_RibD"/>
</dbReference>
<feature type="binding site" evidence="17">
    <location>
        <position position="195"/>
    </location>
    <ligand>
        <name>NADP(+)</name>
        <dbReference type="ChEBI" id="CHEBI:58349"/>
    </ligand>
</feature>
<evidence type="ECO:0000256" key="13">
    <source>
        <dbReference type="ARBA" id="ARBA00049861"/>
    </source>
</evidence>
<evidence type="ECO:0000256" key="7">
    <source>
        <dbReference type="ARBA" id="ARBA00022723"/>
    </source>
</evidence>
<feature type="binding site" evidence="17">
    <location>
        <position position="221"/>
    </location>
    <ligand>
        <name>NADP(+)</name>
        <dbReference type="ChEBI" id="CHEBI:58349"/>
    </ligand>
</feature>
<dbReference type="InterPro" id="IPR050765">
    <property type="entry name" value="Riboflavin_Biosynth_HTPR"/>
</dbReference>
<dbReference type="PROSITE" id="PS00903">
    <property type="entry name" value="CYT_DCMP_DEAMINASES_1"/>
    <property type="match status" value="1"/>
</dbReference>
<comment type="similarity">
    <text evidence="4 15">In the N-terminal section; belongs to the cytidine and deoxycytidylate deaminase family.</text>
</comment>
<evidence type="ECO:0000313" key="21">
    <source>
        <dbReference type="Proteomes" id="UP000198571"/>
    </source>
</evidence>
<dbReference type="FunFam" id="3.40.140.10:FF:000025">
    <property type="entry name" value="Riboflavin biosynthesis protein RibD"/>
    <property type="match status" value="1"/>
</dbReference>
<evidence type="ECO:0000256" key="5">
    <source>
        <dbReference type="ARBA" id="ARBA00007417"/>
    </source>
</evidence>
<comment type="similarity">
    <text evidence="5 15">In the C-terminal section; belongs to the HTP reductase family.</text>
</comment>
<comment type="catalytic activity">
    <reaction evidence="14 15">
        <text>2,5-diamino-6-hydroxy-4-(5-phosphoribosylamino)-pyrimidine + H2O + H(+) = 5-amino-6-(5-phospho-D-ribosylamino)uracil + NH4(+)</text>
        <dbReference type="Rhea" id="RHEA:21868"/>
        <dbReference type="ChEBI" id="CHEBI:15377"/>
        <dbReference type="ChEBI" id="CHEBI:15378"/>
        <dbReference type="ChEBI" id="CHEBI:28938"/>
        <dbReference type="ChEBI" id="CHEBI:58453"/>
        <dbReference type="ChEBI" id="CHEBI:58614"/>
        <dbReference type="EC" id="3.5.4.26"/>
    </reaction>
</comment>
<dbReference type="GO" id="GO:0008270">
    <property type="term" value="F:zinc ion binding"/>
    <property type="evidence" value="ECO:0007669"/>
    <property type="project" value="InterPro"/>
</dbReference>
<dbReference type="InterPro" id="IPR011549">
    <property type="entry name" value="RibD_C"/>
</dbReference>
<evidence type="ECO:0000256" key="17">
    <source>
        <dbReference type="PIRSR" id="PIRSR006769-2"/>
    </source>
</evidence>
<feature type="binding site" evidence="17">
    <location>
        <position position="167"/>
    </location>
    <ligand>
        <name>substrate</name>
    </ligand>
</feature>
<evidence type="ECO:0000256" key="14">
    <source>
        <dbReference type="ARBA" id="ARBA00049886"/>
    </source>
</evidence>
<dbReference type="InterPro" id="IPR002125">
    <property type="entry name" value="CMP_dCMP_dom"/>
</dbReference>
<feature type="binding site" evidence="17">
    <location>
        <position position="203"/>
    </location>
    <ligand>
        <name>substrate</name>
    </ligand>
</feature>
<dbReference type="InterPro" id="IPR024072">
    <property type="entry name" value="DHFR-like_dom_sf"/>
</dbReference>
<name>A0A1H9PE10_9BACI</name>
<evidence type="ECO:0000256" key="15">
    <source>
        <dbReference type="PIRNR" id="PIRNR006769"/>
    </source>
</evidence>
<dbReference type="PANTHER" id="PTHR38011:SF7">
    <property type="entry name" value="2,5-DIAMINO-6-RIBOSYLAMINO-4(3H)-PYRIMIDINONE 5'-PHOSPHATE REDUCTASE"/>
    <property type="match status" value="1"/>
</dbReference>
<dbReference type="SUPFAM" id="SSF53597">
    <property type="entry name" value="Dihydrofolate reductase-like"/>
    <property type="match status" value="1"/>
</dbReference>
<protein>
    <recommendedName>
        <fullName evidence="15">Riboflavin biosynthesis protein RibD</fullName>
    </recommendedName>
    <domain>
        <recommendedName>
            <fullName evidence="15">Diaminohydroxyphosphoribosylaminopyrimidine deaminase</fullName>
            <shortName evidence="15">DRAP deaminase</shortName>
            <ecNumber evidence="15">3.5.4.26</ecNumber>
        </recommendedName>
        <alternativeName>
            <fullName evidence="15">Riboflavin-specific deaminase</fullName>
        </alternativeName>
    </domain>
    <domain>
        <recommendedName>
            <fullName evidence="15">5-amino-6-(5-phosphoribosylamino)uracil reductase</fullName>
            <ecNumber evidence="15">1.1.1.193</ecNumber>
        </recommendedName>
        <alternativeName>
            <fullName evidence="15">HTP reductase</fullName>
        </alternativeName>
    </domain>
</protein>
<dbReference type="InterPro" id="IPR016193">
    <property type="entry name" value="Cytidine_deaminase-like"/>
</dbReference>
<keyword evidence="12" id="KW-0511">Multifunctional enzyme</keyword>
<dbReference type="GO" id="GO:0009231">
    <property type="term" value="P:riboflavin biosynthetic process"/>
    <property type="evidence" value="ECO:0007669"/>
    <property type="project" value="UniProtKB-UniPathway"/>
</dbReference>
<keyword evidence="21" id="KW-1185">Reference proteome</keyword>
<dbReference type="Gene3D" id="3.40.430.10">
    <property type="entry name" value="Dihydrofolate Reductase, subunit A"/>
    <property type="match status" value="1"/>
</dbReference>
<dbReference type="STRING" id="1601833.SAMN05518684_101267"/>
<dbReference type="PROSITE" id="PS51747">
    <property type="entry name" value="CYT_DCMP_DEAMINASES_2"/>
    <property type="match status" value="1"/>
</dbReference>
<dbReference type="RefSeq" id="WP_093047198.1">
    <property type="nucleotide sequence ID" value="NZ_FOGT01000001.1"/>
</dbReference>
<dbReference type="NCBIfam" id="TIGR00326">
    <property type="entry name" value="eubact_ribD"/>
    <property type="match status" value="1"/>
</dbReference>
<dbReference type="PIRSF" id="PIRSF006769">
    <property type="entry name" value="RibD"/>
    <property type="match status" value="1"/>
</dbReference>
<feature type="binding site" evidence="18">
    <location>
        <position position="83"/>
    </location>
    <ligand>
        <name>Zn(2+)</name>
        <dbReference type="ChEBI" id="CHEBI:29105"/>
        <note>catalytic</note>
    </ligand>
</feature>
<keyword evidence="9 15" id="KW-0862">Zinc</keyword>
<evidence type="ECO:0000256" key="12">
    <source>
        <dbReference type="ARBA" id="ARBA00023268"/>
    </source>
</evidence>
<feature type="binding site" evidence="17">
    <location>
        <position position="206"/>
    </location>
    <ligand>
        <name>substrate</name>
    </ligand>
</feature>
<dbReference type="Pfam" id="PF00383">
    <property type="entry name" value="dCMP_cyt_deam_1"/>
    <property type="match status" value="1"/>
</dbReference>
<dbReference type="SUPFAM" id="SSF53927">
    <property type="entry name" value="Cytidine deaminase-like"/>
    <property type="match status" value="1"/>
</dbReference>
<feature type="binding site" evidence="18">
    <location>
        <position position="49"/>
    </location>
    <ligand>
        <name>Zn(2+)</name>
        <dbReference type="ChEBI" id="CHEBI:29105"/>
        <note>catalytic</note>
    </ligand>
</feature>
<organism evidence="20 21">
    <name type="scientific">Salipaludibacillus aurantiacus</name>
    <dbReference type="NCBI Taxonomy" id="1601833"/>
    <lineage>
        <taxon>Bacteria</taxon>
        <taxon>Bacillati</taxon>
        <taxon>Bacillota</taxon>
        <taxon>Bacilli</taxon>
        <taxon>Bacillales</taxon>
        <taxon>Bacillaceae</taxon>
    </lineage>
</organism>
<evidence type="ECO:0000256" key="3">
    <source>
        <dbReference type="ARBA" id="ARBA00004910"/>
    </source>
</evidence>
<reference evidence="21" key="1">
    <citation type="submission" date="2016-10" db="EMBL/GenBank/DDBJ databases">
        <authorList>
            <person name="Varghese N."/>
            <person name="Submissions S."/>
        </authorList>
    </citation>
    <scope>NUCLEOTIDE SEQUENCE [LARGE SCALE GENOMIC DNA]</scope>
    <source>
        <strain evidence="21">S9</strain>
    </source>
</reference>
<evidence type="ECO:0000256" key="11">
    <source>
        <dbReference type="ARBA" id="ARBA00023002"/>
    </source>
</evidence>
<evidence type="ECO:0000256" key="6">
    <source>
        <dbReference type="ARBA" id="ARBA00022619"/>
    </source>
</evidence>
<dbReference type="PANTHER" id="PTHR38011">
    <property type="entry name" value="DIHYDROFOLATE REDUCTASE FAMILY PROTEIN (AFU_ORTHOLOGUE AFUA_8G06820)"/>
    <property type="match status" value="1"/>
</dbReference>
<feature type="binding site" evidence="17">
    <location>
        <position position="199"/>
    </location>
    <ligand>
        <name>NADP(+)</name>
        <dbReference type="ChEBI" id="CHEBI:58349"/>
    </ligand>
</feature>
<comment type="pathway">
    <text evidence="2 15">Cofactor biosynthesis; riboflavin biosynthesis; 5-amino-6-(D-ribitylamino)uracil from GTP: step 2/4.</text>
</comment>
<dbReference type="EMBL" id="FOGT01000001">
    <property type="protein sequence ID" value="SER46414.1"/>
    <property type="molecule type" value="Genomic_DNA"/>
</dbReference>
<dbReference type="Gene3D" id="3.40.140.10">
    <property type="entry name" value="Cytidine Deaminase, domain 2"/>
    <property type="match status" value="1"/>
</dbReference>
<keyword evidence="11 15" id="KW-0560">Oxidoreductase</keyword>
<evidence type="ECO:0000256" key="1">
    <source>
        <dbReference type="ARBA" id="ARBA00002151"/>
    </source>
</evidence>
<feature type="binding site" evidence="17">
    <location>
        <position position="153"/>
    </location>
    <ligand>
        <name>NADP(+)</name>
        <dbReference type="ChEBI" id="CHEBI:58349"/>
    </ligand>
</feature>
<dbReference type="GO" id="GO:0008835">
    <property type="term" value="F:diaminohydroxyphosphoribosylaminopyrimidine deaminase activity"/>
    <property type="evidence" value="ECO:0007669"/>
    <property type="project" value="UniProtKB-EC"/>
</dbReference>
<dbReference type="EC" id="1.1.1.193" evidence="15"/>
<feature type="binding site" evidence="17">
    <location>
        <begin position="292"/>
        <end position="298"/>
    </location>
    <ligand>
        <name>NADP(+)</name>
        <dbReference type="ChEBI" id="CHEBI:58349"/>
    </ligand>
</feature>
<evidence type="ECO:0000259" key="19">
    <source>
        <dbReference type="PROSITE" id="PS51747"/>
    </source>
</evidence>
<dbReference type="Pfam" id="PF01872">
    <property type="entry name" value="RibD_C"/>
    <property type="match status" value="1"/>
</dbReference>
<feature type="binding site" evidence="17">
    <location>
        <position position="183"/>
    </location>
    <ligand>
        <name>substrate</name>
    </ligand>
</feature>
<dbReference type="CDD" id="cd01284">
    <property type="entry name" value="Riboflavin_deaminase-reductase"/>
    <property type="match status" value="1"/>
</dbReference>
<comment type="pathway">
    <text evidence="3 15">Cofactor biosynthesis; riboflavin biosynthesis; 5-amino-6-(D-ribitylamino)uracil from GTP: step 3/4.</text>
</comment>
<comment type="cofactor">
    <cofactor evidence="15 18">
        <name>Zn(2+)</name>
        <dbReference type="ChEBI" id="CHEBI:29105"/>
    </cofactor>
    <text evidence="15 18">Binds 1 zinc ion.</text>
</comment>
<evidence type="ECO:0000256" key="9">
    <source>
        <dbReference type="ARBA" id="ARBA00022833"/>
    </source>
</evidence>
<feature type="domain" description="CMP/dCMP-type deaminase" evidence="19">
    <location>
        <begin position="1"/>
        <end position="122"/>
    </location>
</feature>
<comment type="function">
    <text evidence="1 15">Converts 2,5-diamino-6-(ribosylamino)-4(3h)-pyrimidinone 5'-phosphate into 5-amino-6-(ribosylamino)-2,4(1h,3h)-pyrimidinedione 5'-phosphate.</text>
</comment>
<dbReference type="GO" id="GO:0050661">
    <property type="term" value="F:NADP binding"/>
    <property type="evidence" value="ECO:0007669"/>
    <property type="project" value="InterPro"/>
</dbReference>
<evidence type="ECO:0000313" key="20">
    <source>
        <dbReference type="EMBL" id="SER46414.1"/>
    </source>
</evidence>
<evidence type="ECO:0000256" key="4">
    <source>
        <dbReference type="ARBA" id="ARBA00005259"/>
    </source>
</evidence>
<sequence>MEHHYMKLAIDMAKNTKGQTSPNPSVGCVIVKNNQITGVGAHLKAGEAHAERQALEMAKEKASGATMFVTLEPCSHYGRTPPCADAVIEAGISKVFIASTDPNPQVAGKGIEKLEKAGIEVDTGLMKEEADEINREFFHFISTGKPFVTLKTACSIDGKIATSTGESKWITGEEARKDGYRLRHEHDAILCGVGTVIEDNPSLTARLEDGGNNPVRIVLDTRLRMPLDSNLITDKLAETWIITTSLAEKEKINELEKHGVYVLQLESSHISIDQLLSVLGDKQITSLLVEGGGKVNDSFLRTGQFQRVVKYMAPLIIGGEKSKSSFSGEGIPLLKDTPHLKLHSMEPIGSDTKFVFYKREDN</sequence>
<feature type="binding site" evidence="18">
    <location>
        <position position="74"/>
    </location>
    <ligand>
        <name>Zn(2+)</name>
        <dbReference type="ChEBI" id="CHEBI:29105"/>
        <note>catalytic</note>
    </ligand>
</feature>
<keyword evidence="7 15" id="KW-0479">Metal-binding</keyword>
<evidence type="ECO:0000256" key="8">
    <source>
        <dbReference type="ARBA" id="ARBA00022801"/>
    </source>
</evidence>
<evidence type="ECO:0000256" key="18">
    <source>
        <dbReference type="PIRSR" id="PIRSR006769-3"/>
    </source>
</evidence>
<comment type="catalytic activity">
    <reaction evidence="13 15">
        <text>5-amino-6-(5-phospho-D-ribitylamino)uracil + NADP(+) = 5-amino-6-(5-phospho-D-ribosylamino)uracil + NADPH + H(+)</text>
        <dbReference type="Rhea" id="RHEA:17845"/>
        <dbReference type="ChEBI" id="CHEBI:15378"/>
        <dbReference type="ChEBI" id="CHEBI:57783"/>
        <dbReference type="ChEBI" id="CHEBI:58349"/>
        <dbReference type="ChEBI" id="CHEBI:58421"/>
        <dbReference type="ChEBI" id="CHEBI:58453"/>
        <dbReference type="EC" id="1.1.1.193"/>
    </reaction>
</comment>
<evidence type="ECO:0000256" key="2">
    <source>
        <dbReference type="ARBA" id="ARBA00004882"/>
    </source>
</evidence>
<dbReference type="OrthoDB" id="9800865at2"/>